<feature type="compositionally biased region" description="Basic and acidic residues" evidence="1">
    <location>
        <begin position="257"/>
        <end position="267"/>
    </location>
</feature>
<feature type="region of interest" description="Disordered" evidence="1">
    <location>
        <begin position="172"/>
        <end position="199"/>
    </location>
</feature>
<protein>
    <submittedName>
        <fullName evidence="2">Uncharacterized protein</fullName>
    </submittedName>
</protein>
<name>A0AAE1A8Z0_9GAST</name>
<organism evidence="2 3">
    <name type="scientific">Elysia crispata</name>
    <name type="common">lettuce slug</name>
    <dbReference type="NCBI Taxonomy" id="231223"/>
    <lineage>
        <taxon>Eukaryota</taxon>
        <taxon>Metazoa</taxon>
        <taxon>Spiralia</taxon>
        <taxon>Lophotrochozoa</taxon>
        <taxon>Mollusca</taxon>
        <taxon>Gastropoda</taxon>
        <taxon>Heterobranchia</taxon>
        <taxon>Euthyneura</taxon>
        <taxon>Panpulmonata</taxon>
        <taxon>Sacoglossa</taxon>
        <taxon>Placobranchoidea</taxon>
        <taxon>Plakobranchidae</taxon>
        <taxon>Elysia</taxon>
    </lineage>
</organism>
<dbReference type="Proteomes" id="UP001283361">
    <property type="component" value="Unassembled WGS sequence"/>
</dbReference>
<keyword evidence="3" id="KW-1185">Reference proteome</keyword>
<gene>
    <name evidence="2" type="ORF">RRG08_008837</name>
</gene>
<comment type="caution">
    <text evidence="2">The sequence shown here is derived from an EMBL/GenBank/DDBJ whole genome shotgun (WGS) entry which is preliminary data.</text>
</comment>
<dbReference type="AlphaFoldDB" id="A0AAE1A8Z0"/>
<reference evidence="2" key="1">
    <citation type="journal article" date="2023" name="G3 (Bethesda)">
        <title>A reference genome for the long-term kleptoplast-retaining sea slug Elysia crispata morphotype clarki.</title>
        <authorList>
            <person name="Eastman K.E."/>
            <person name="Pendleton A.L."/>
            <person name="Shaikh M.A."/>
            <person name="Suttiyut T."/>
            <person name="Ogas R."/>
            <person name="Tomko P."/>
            <person name="Gavelis G."/>
            <person name="Widhalm J.R."/>
            <person name="Wisecaver J.H."/>
        </authorList>
    </citation>
    <scope>NUCLEOTIDE SEQUENCE</scope>
    <source>
        <strain evidence="2">ECLA1</strain>
    </source>
</reference>
<accession>A0AAE1A8Z0</accession>
<evidence type="ECO:0000256" key="1">
    <source>
        <dbReference type="SAM" id="MobiDB-lite"/>
    </source>
</evidence>
<sequence length="267" mass="29357">MIKDKEVGHYITQGFPNVREKKKGTVKMYMYLTSLRKMLSCHAMRQSEAELDVPLSKEETSLNTVKPQRASALPKKRPVVTIRIILIKHSYQDPVYLGARVYSNHSGVRGKWAMTQVSQSVICFDLADRGDQGEMMCCVMLFAVRISRVKSCHYLNLDPLHHLGFISQGRSRSMAAGDNDHGRSVDGETCTPRSGHMNVDYTRGSHSTLSDDTKVPVHVLLALGGGSVTAISEVSVPGMTREAEFSSPPASAPTHPAIERGSHSPGH</sequence>
<proteinExistence type="predicted"/>
<evidence type="ECO:0000313" key="3">
    <source>
        <dbReference type="Proteomes" id="UP001283361"/>
    </source>
</evidence>
<dbReference type="EMBL" id="JAWDGP010002405">
    <property type="protein sequence ID" value="KAK3783500.1"/>
    <property type="molecule type" value="Genomic_DNA"/>
</dbReference>
<feature type="compositionally biased region" description="Low complexity" evidence="1">
    <location>
        <begin position="246"/>
        <end position="256"/>
    </location>
</feature>
<evidence type="ECO:0000313" key="2">
    <source>
        <dbReference type="EMBL" id="KAK3783500.1"/>
    </source>
</evidence>
<feature type="region of interest" description="Disordered" evidence="1">
    <location>
        <begin position="239"/>
        <end position="267"/>
    </location>
</feature>